<dbReference type="SUPFAM" id="SSF56801">
    <property type="entry name" value="Acetyl-CoA synthetase-like"/>
    <property type="match status" value="1"/>
</dbReference>
<dbReference type="CDD" id="cd06558">
    <property type="entry name" value="crotonase-like"/>
    <property type="match status" value="1"/>
</dbReference>
<evidence type="ECO:0000256" key="9">
    <source>
        <dbReference type="SAM" id="Coils"/>
    </source>
</evidence>
<dbReference type="GO" id="GO:0003987">
    <property type="term" value="F:acetate-CoA ligase activity"/>
    <property type="evidence" value="ECO:0007669"/>
    <property type="project" value="UniProtKB-EC"/>
</dbReference>
<dbReference type="InterPro" id="IPR018376">
    <property type="entry name" value="Enoyl-CoA_hyd/isom_CS"/>
</dbReference>
<keyword evidence="2" id="KW-0596">Phosphopantetheine</keyword>
<dbReference type="PATRIC" id="fig|47500.8.peg.257"/>
<reference evidence="11 12" key="1">
    <citation type="submission" date="2015-07" db="EMBL/GenBank/DDBJ databases">
        <title>Fjat-14205 dsm 2895.</title>
        <authorList>
            <person name="Liu B."/>
            <person name="Wang J."/>
            <person name="Zhu Y."/>
            <person name="Liu G."/>
            <person name="Chen Q."/>
            <person name="Chen Z."/>
            <person name="Lan J."/>
            <person name="Che J."/>
            <person name="Ge C."/>
            <person name="Shi H."/>
            <person name="Pan Z."/>
            <person name="Liu X."/>
        </authorList>
    </citation>
    <scope>NUCLEOTIDE SEQUENCE [LARGE SCALE GENOMIC DNA]</scope>
    <source>
        <strain evidence="11 12">DSM 2895</strain>
    </source>
</reference>
<dbReference type="PROSITE" id="PS00166">
    <property type="entry name" value="ENOYL_COA_HYDRATASE"/>
    <property type="match status" value="1"/>
</dbReference>
<dbReference type="GO" id="GO:0005829">
    <property type="term" value="C:cytosol"/>
    <property type="evidence" value="ECO:0007669"/>
    <property type="project" value="TreeGrafter"/>
</dbReference>
<feature type="domain" description="Enoyl reductase (ER)" evidence="10">
    <location>
        <begin position="1221"/>
        <end position="1574"/>
    </location>
</feature>
<dbReference type="GO" id="GO:0005524">
    <property type="term" value="F:ATP binding"/>
    <property type="evidence" value="ECO:0007669"/>
    <property type="project" value="UniProtKB-KW"/>
</dbReference>
<dbReference type="Gene3D" id="3.90.226.10">
    <property type="entry name" value="2-enoyl-CoA Hydratase, Chain A, domain 1"/>
    <property type="match status" value="1"/>
</dbReference>
<keyword evidence="12" id="KW-1185">Reference proteome</keyword>
<evidence type="ECO:0000256" key="3">
    <source>
        <dbReference type="ARBA" id="ARBA00022553"/>
    </source>
</evidence>
<name>A0A0D1W9Y9_ANEMI</name>
<accession>A0A0D1W9Y9</accession>
<dbReference type="OrthoDB" id="9803968at2"/>
<dbReference type="Gene3D" id="3.40.50.12780">
    <property type="entry name" value="N-terminal domain of ligase-like"/>
    <property type="match status" value="2"/>
</dbReference>
<dbReference type="InterPro" id="IPR029045">
    <property type="entry name" value="ClpP/crotonase-like_dom_sf"/>
</dbReference>
<feature type="coiled-coil region" evidence="9">
    <location>
        <begin position="255"/>
        <end position="282"/>
    </location>
</feature>
<dbReference type="SUPFAM" id="SSF51735">
    <property type="entry name" value="NAD(P)-binding Rossmann-fold domains"/>
    <property type="match status" value="1"/>
</dbReference>
<dbReference type="Gene3D" id="3.40.50.720">
    <property type="entry name" value="NAD(P)-binding Rossmann-like Domain"/>
    <property type="match status" value="2"/>
</dbReference>
<evidence type="ECO:0000313" key="12">
    <source>
        <dbReference type="Proteomes" id="UP000037269"/>
    </source>
</evidence>
<evidence type="ECO:0000256" key="5">
    <source>
        <dbReference type="ARBA" id="ARBA00022741"/>
    </source>
</evidence>
<dbReference type="InterPro" id="IPR042099">
    <property type="entry name" value="ANL_N_sf"/>
</dbReference>
<evidence type="ECO:0000256" key="1">
    <source>
        <dbReference type="ARBA" id="ARBA00013275"/>
    </source>
</evidence>
<dbReference type="GO" id="GO:0003857">
    <property type="term" value="F:(3S)-3-hydroxyacyl-CoA dehydrogenase (NAD+) activity"/>
    <property type="evidence" value="ECO:0007669"/>
    <property type="project" value="UniProtKB-EC"/>
</dbReference>
<dbReference type="InterPro" id="IPR001753">
    <property type="entry name" value="Enoyl-CoA_hydra/iso"/>
</dbReference>
<dbReference type="PANTHER" id="PTHR24095">
    <property type="entry name" value="ACETYL-COENZYME A SYNTHETASE"/>
    <property type="match status" value="1"/>
</dbReference>
<evidence type="ECO:0000256" key="8">
    <source>
        <dbReference type="ARBA" id="ARBA00049556"/>
    </source>
</evidence>
<dbReference type="InterPro" id="IPR025110">
    <property type="entry name" value="AMP-bd_C"/>
</dbReference>
<proteinExistence type="predicted"/>
<dbReference type="EC" id="6.2.1.1" evidence="1"/>
<keyword evidence="6" id="KW-0067">ATP-binding</keyword>
<keyword evidence="5" id="KW-0547">Nucleotide-binding</keyword>
<evidence type="ECO:0000256" key="7">
    <source>
        <dbReference type="ARBA" id="ARBA00022990"/>
    </source>
</evidence>
<dbReference type="SUPFAM" id="SSF52096">
    <property type="entry name" value="ClpP/crotonase"/>
    <property type="match status" value="1"/>
</dbReference>
<evidence type="ECO:0000259" key="10">
    <source>
        <dbReference type="SMART" id="SM00829"/>
    </source>
</evidence>
<dbReference type="InterPro" id="IPR011032">
    <property type="entry name" value="GroES-like_sf"/>
</dbReference>
<comment type="caution">
    <text evidence="11">The sequence shown here is derived from an EMBL/GenBank/DDBJ whole genome shotgun (WGS) entry which is preliminary data.</text>
</comment>
<dbReference type="Pfam" id="PF13193">
    <property type="entry name" value="AMP-binding_C"/>
    <property type="match status" value="1"/>
</dbReference>
<evidence type="ECO:0000256" key="6">
    <source>
        <dbReference type="ARBA" id="ARBA00022840"/>
    </source>
</evidence>
<dbReference type="EMBL" id="LGUG01000002">
    <property type="protein sequence ID" value="KON99462.1"/>
    <property type="molecule type" value="Genomic_DNA"/>
</dbReference>
<keyword evidence="4" id="KW-0436">Ligase</keyword>
<evidence type="ECO:0000256" key="2">
    <source>
        <dbReference type="ARBA" id="ARBA00022450"/>
    </source>
</evidence>
<dbReference type="SUPFAM" id="SSF50129">
    <property type="entry name" value="GroES-like"/>
    <property type="match status" value="1"/>
</dbReference>
<dbReference type="InterPro" id="IPR045851">
    <property type="entry name" value="AMP-bd_C_sf"/>
</dbReference>
<dbReference type="InterPro" id="IPR020843">
    <property type="entry name" value="ER"/>
</dbReference>
<dbReference type="Gene3D" id="3.90.180.10">
    <property type="entry name" value="Medium-chain alcohol dehydrogenases, catalytic domain"/>
    <property type="match status" value="2"/>
</dbReference>
<organism evidence="11 12">
    <name type="scientific">Aneurinibacillus migulanus</name>
    <name type="common">Bacillus migulanus</name>
    <dbReference type="NCBI Taxonomy" id="47500"/>
    <lineage>
        <taxon>Bacteria</taxon>
        <taxon>Bacillati</taxon>
        <taxon>Bacillota</taxon>
        <taxon>Bacilli</taxon>
        <taxon>Bacillales</taxon>
        <taxon>Paenibacillaceae</taxon>
        <taxon>Aneurinibacillus group</taxon>
        <taxon>Aneurinibacillus</taxon>
    </lineage>
</organism>
<keyword evidence="9" id="KW-0175">Coiled coil</keyword>
<gene>
    <name evidence="11" type="ORF">AF333_01530</name>
</gene>
<dbReference type="Gene3D" id="3.30.300.30">
    <property type="match status" value="1"/>
</dbReference>
<evidence type="ECO:0000256" key="4">
    <source>
        <dbReference type="ARBA" id="ARBA00022598"/>
    </source>
</evidence>
<dbReference type="Pfam" id="PF00378">
    <property type="entry name" value="ECH_1"/>
    <property type="match status" value="1"/>
</dbReference>
<dbReference type="Pfam" id="PF00501">
    <property type="entry name" value="AMP-binding"/>
    <property type="match status" value="2"/>
</dbReference>
<dbReference type="InterPro" id="IPR036291">
    <property type="entry name" value="NAD(P)-bd_dom_sf"/>
</dbReference>
<keyword evidence="3" id="KW-0597">Phosphoprotein</keyword>
<dbReference type="InterPro" id="IPR020845">
    <property type="entry name" value="AMP-binding_CS"/>
</dbReference>
<dbReference type="STRING" id="47500.AF333_01530"/>
<dbReference type="Proteomes" id="UP000037269">
    <property type="component" value="Unassembled WGS sequence"/>
</dbReference>
<sequence>MVDIRTQRVRCNPILTHEDWNKQRHAAERNPGEFHSEIAKREIHWYDRKTNAWIIWSDEQNQWLGLDADNGSVVTITYAPGFEPWDMAFDNNDEPFYKWFSGGLTNACFNEVDRHVINGHGDETAFYFEGDRWDQAKNGGRGGPVVEFAVTRKQLMLETVKAAQVLTGLGLKKGDRIALNLPNIMEQIYYTEAAKRLGIIYTAVFGGFSDKTLSDRIHNAGATVVITSDGGYRNAQIVDFKEAYTDPALDNYIPKETAQRIVEEKLQELKLTKEQAALINEKVMQTIGNEITVERSDAMRGVGMALAQFHDMDAKEKSHIRTVIAKGLVEAPPRVEAVIVVRHTRQQDLNWRSERDRWSHELIAQASKEVLQTAGELGYEVADEKELLELETQDFIKVMYAVSRPEPVDAEYPLFIIYTSGSTGKPKGVVHVHGGYVAGIAHTMKISFDAKPGEDTMYVIADPGWITGQSYLISAALTTRTASVVAEGAPVFPSAGRYASIIERYNVTIFKAGSTFLKTIMSNPQNKADVEQYRMDTLRVATFCAEPTSPVVQQFGMDLMTRQYINSYWATEHGGIVWTHFYGNNDFQLKADAHTFPLPWIFGDVWIAEGTAPSGKAKYRSAAYEEKGEIVITKPYPYLARYIWGDEANFGNSDWKGDAERYIDTYWGRWDGVWAYTQGDFAMKYEDESFSLHGRSDDVINVSGHRMGTEEIEGAILRDKQINPDSPVGNVLVIGAPHREKGLTPIAFIQTAHGMRLTLEDQRRLSELVRQEKGAVAVPSDFIEVAQFPETRSGKYMRRYLSNMLSGEPLGDTSTLRNPEVIEEIRPKVDQWRMKTKMKEEQKIFETYRFFRIQYNDVLRGKKVATVTVTNPPVNALNERALDELNTIVSHLARREDVKVVIFTGQGTSSFVAGADLKQFLEEMFEVEDVLPLAHKAHLAFSTIESLGKPVIAAINGVALGGGNEFQMATHYRIAEPHTAFGQPEINLNLIPGYGGTQRLPRLLQQRHGTEGFLKAVEIILNGRRIDAKEAQRIGLVDEVMEGSDDVLVRASALAREYILFGKGALKKAFDRHNKFINNWDTPQPFPQEAIDGNQEIQRIFRQTAWAERKKAAERVLEAIRTGYEQGIKKGIEREAQLFAEAVIDPKGGKLGILAFLDKKSRPLPTLSRFQPDEAKQKELIQKGELLPIGAPYFPGFTPLPTWQYAYAVTKNDETGMVDHGDPIDCEKKIVIPVEKPGANEVLLYVLASEVNFNDIWALTGIPVSTLDDHDMDYHVMGSGGIALVAAVGSEVKHEGRVKVGDLVTIYSGQNELLSPIVGLDPMFADFSIQGYQGPDGSHQQFMIVQAPQVHVKPQDATLEAAGSYILNLGTIYRALFTTLKIEPNKNLFVEGAATGTGLEALKSAARNGLHVTGMVSNEERADYIREQGAIGVINRKSTAYEGAFTKVPANPSEWAAWEAAGQKILDDYRTQNGGRLADYAVSHAGEVAFPRSFQLVEEGGMLTFYGASSGYHFTFIGKDGSSMPREMYEKAMLRAGEAMLIYYGTDTNADGIVDETGLIAIEAAREMGARIVIATYTDAQKEFVQSLGYGDAVRGVLSIEEITRREGDNFVWPETMPDLPNPKTETEAFKESVRYFTDYIFKPFGSAVAKYLRSPDNPRGYPDVIFERAGHDVLGVSTTLVKPYTGRIIYSENMGKHRYSFYAPQVWMRQRRIYMPTANIWGTHLSNAYEVIRMNEMIDAGMLEITEPVFVPFEKLPEAHQEMWENRHVGSSYVVNHAIPRPGLKTKDQLYEAWSAQMSEAENIEN</sequence>
<dbReference type="InterPro" id="IPR000873">
    <property type="entry name" value="AMP-dep_synth/lig_dom"/>
</dbReference>
<dbReference type="SMART" id="SM00829">
    <property type="entry name" value="PKS_ER"/>
    <property type="match status" value="1"/>
</dbReference>
<protein>
    <recommendedName>
        <fullName evidence="1">acetate--CoA ligase</fullName>
        <ecNumber evidence="1">6.2.1.1</ecNumber>
    </recommendedName>
</protein>
<keyword evidence="7" id="KW-0007">Acetylation</keyword>
<evidence type="ECO:0000313" key="11">
    <source>
        <dbReference type="EMBL" id="KON99462.1"/>
    </source>
</evidence>
<dbReference type="PANTHER" id="PTHR24095:SF14">
    <property type="entry name" value="ACETYL-COENZYME A SYNTHETASE 1"/>
    <property type="match status" value="1"/>
</dbReference>
<dbReference type="GO" id="GO:0006085">
    <property type="term" value="P:acetyl-CoA biosynthetic process"/>
    <property type="evidence" value="ECO:0007669"/>
    <property type="project" value="TreeGrafter"/>
</dbReference>
<dbReference type="PROSITE" id="PS00455">
    <property type="entry name" value="AMP_BINDING"/>
    <property type="match status" value="1"/>
</dbReference>
<comment type="catalytic activity">
    <reaction evidence="8">
        <text>a (3S)-3-hydroxyacyl-CoA + NAD(+) = a 3-oxoacyl-CoA + NADH + H(+)</text>
        <dbReference type="Rhea" id="RHEA:22432"/>
        <dbReference type="ChEBI" id="CHEBI:15378"/>
        <dbReference type="ChEBI" id="CHEBI:57318"/>
        <dbReference type="ChEBI" id="CHEBI:57540"/>
        <dbReference type="ChEBI" id="CHEBI:57945"/>
        <dbReference type="ChEBI" id="CHEBI:90726"/>
        <dbReference type="EC" id="1.1.1.35"/>
    </reaction>
</comment>